<dbReference type="PANTHER" id="PTHR43046">
    <property type="entry name" value="GDP-MANNOSE MANNOSYL HYDROLASE"/>
    <property type="match status" value="1"/>
</dbReference>
<feature type="domain" description="Nudix hydrolase" evidence="3">
    <location>
        <begin position="2"/>
        <end position="131"/>
    </location>
</feature>
<name>A0A917Q2L8_9PSED</name>
<dbReference type="GO" id="GO:0016787">
    <property type="term" value="F:hydrolase activity"/>
    <property type="evidence" value="ECO:0007669"/>
    <property type="project" value="UniProtKB-KW"/>
</dbReference>
<reference evidence="4" key="2">
    <citation type="submission" date="2020-09" db="EMBL/GenBank/DDBJ databases">
        <authorList>
            <person name="Sun Q."/>
            <person name="Ohkuma M."/>
        </authorList>
    </citation>
    <scope>NUCLEOTIDE SEQUENCE</scope>
    <source>
        <strain evidence="4">JCM 30078</strain>
    </source>
</reference>
<dbReference type="EMBL" id="BMPO01000011">
    <property type="protein sequence ID" value="GGK08542.1"/>
    <property type="molecule type" value="Genomic_DNA"/>
</dbReference>
<evidence type="ECO:0000259" key="3">
    <source>
        <dbReference type="PROSITE" id="PS51462"/>
    </source>
</evidence>
<dbReference type="Gene3D" id="3.90.79.10">
    <property type="entry name" value="Nucleoside Triphosphate Pyrophosphohydrolase"/>
    <property type="match status" value="1"/>
</dbReference>
<dbReference type="CDD" id="cd04690">
    <property type="entry name" value="NUDIX_Hydrolase"/>
    <property type="match status" value="1"/>
</dbReference>
<gene>
    <name evidence="4" type="ORF">GCM10009304_38290</name>
</gene>
<evidence type="ECO:0000313" key="4">
    <source>
        <dbReference type="EMBL" id="GGK08542.1"/>
    </source>
</evidence>
<dbReference type="Proteomes" id="UP000635983">
    <property type="component" value="Unassembled WGS sequence"/>
</dbReference>
<evidence type="ECO:0000256" key="2">
    <source>
        <dbReference type="ARBA" id="ARBA00022801"/>
    </source>
</evidence>
<dbReference type="PANTHER" id="PTHR43046:SF2">
    <property type="entry name" value="8-OXO-DGTP DIPHOSPHATASE-RELATED"/>
    <property type="match status" value="1"/>
</dbReference>
<sequence>MTRIIRIAAVIIDDKQQMLVVRKRGTSAFMQPGGKIDSGEQPVDALVRELYEELGLVTDPNDLLSMGNYEAPAANEPGYSVDCALYRLVPRPEYRVIPAAEIDIALWISVLEPCDIDLAPLTRDFVLPLARQDIQSGKADTSRGNNAMVTVDELRLNIASYFDGYRPRVAIHVSARSACPLDVGAV</sequence>
<organism evidence="4 5">
    <name type="scientific">Pseudomonas matsuisoli</name>
    <dbReference type="NCBI Taxonomy" id="1515666"/>
    <lineage>
        <taxon>Bacteria</taxon>
        <taxon>Pseudomonadati</taxon>
        <taxon>Pseudomonadota</taxon>
        <taxon>Gammaproteobacteria</taxon>
        <taxon>Pseudomonadales</taxon>
        <taxon>Pseudomonadaceae</taxon>
        <taxon>Pseudomonas</taxon>
    </lineage>
</organism>
<protein>
    <recommendedName>
        <fullName evidence="3">Nudix hydrolase domain-containing protein</fullName>
    </recommendedName>
</protein>
<dbReference type="PROSITE" id="PS00893">
    <property type="entry name" value="NUDIX_BOX"/>
    <property type="match status" value="1"/>
</dbReference>
<dbReference type="InterPro" id="IPR015797">
    <property type="entry name" value="NUDIX_hydrolase-like_dom_sf"/>
</dbReference>
<dbReference type="Pfam" id="PF00293">
    <property type="entry name" value="NUDIX"/>
    <property type="match status" value="1"/>
</dbReference>
<dbReference type="AlphaFoldDB" id="A0A917Q2L8"/>
<keyword evidence="5" id="KW-1185">Reference proteome</keyword>
<dbReference type="SUPFAM" id="SSF55811">
    <property type="entry name" value="Nudix"/>
    <property type="match status" value="1"/>
</dbReference>
<proteinExistence type="predicted"/>
<comment type="caution">
    <text evidence="4">The sequence shown here is derived from an EMBL/GenBank/DDBJ whole genome shotgun (WGS) entry which is preliminary data.</text>
</comment>
<accession>A0A917Q2L8</accession>
<evidence type="ECO:0000313" key="5">
    <source>
        <dbReference type="Proteomes" id="UP000635983"/>
    </source>
</evidence>
<keyword evidence="2" id="KW-0378">Hydrolase</keyword>
<dbReference type="InterPro" id="IPR000086">
    <property type="entry name" value="NUDIX_hydrolase_dom"/>
</dbReference>
<dbReference type="PROSITE" id="PS51462">
    <property type="entry name" value="NUDIX"/>
    <property type="match status" value="1"/>
</dbReference>
<reference evidence="4" key="1">
    <citation type="journal article" date="2014" name="Int. J. Syst. Evol. Microbiol.">
        <title>Complete genome sequence of Corynebacterium casei LMG S-19264T (=DSM 44701T), isolated from a smear-ripened cheese.</title>
        <authorList>
            <consortium name="US DOE Joint Genome Institute (JGI-PGF)"/>
            <person name="Walter F."/>
            <person name="Albersmeier A."/>
            <person name="Kalinowski J."/>
            <person name="Ruckert C."/>
        </authorList>
    </citation>
    <scope>NUCLEOTIDE SEQUENCE</scope>
    <source>
        <strain evidence="4">JCM 30078</strain>
    </source>
</reference>
<evidence type="ECO:0000256" key="1">
    <source>
        <dbReference type="ARBA" id="ARBA00001946"/>
    </source>
</evidence>
<comment type="cofactor">
    <cofactor evidence="1">
        <name>Mg(2+)</name>
        <dbReference type="ChEBI" id="CHEBI:18420"/>
    </cofactor>
</comment>
<dbReference type="InterPro" id="IPR020084">
    <property type="entry name" value="NUDIX_hydrolase_CS"/>
</dbReference>